<dbReference type="RefSeq" id="WP_263995001.1">
    <property type="nucleotide sequence ID" value="NZ_JACKVK010000004.1"/>
</dbReference>
<accession>A0A9X2YXZ6</accession>
<reference evidence="5" key="1">
    <citation type="submission" date="2020-07" db="EMBL/GenBank/DDBJ databases">
        <authorList>
            <person name="Pettersson B.M.F."/>
            <person name="Behra P.R.K."/>
            <person name="Ramesh M."/>
            <person name="Das S."/>
            <person name="Dasgupta S."/>
            <person name="Kirsebom L.A."/>
        </authorList>
    </citation>
    <scope>NUCLEOTIDE SEQUENCE</scope>
    <source>
        <strain evidence="5">DSM 44838</strain>
    </source>
</reference>
<dbReference type="Pfam" id="PF00072">
    <property type="entry name" value="Response_reg"/>
    <property type="match status" value="1"/>
</dbReference>
<organism evidence="5 6">
    <name type="scientific">Mycobacterium yunnanensis</name>
    <dbReference type="NCBI Taxonomy" id="368477"/>
    <lineage>
        <taxon>Bacteria</taxon>
        <taxon>Bacillati</taxon>
        <taxon>Actinomycetota</taxon>
        <taxon>Actinomycetes</taxon>
        <taxon>Mycobacteriales</taxon>
        <taxon>Mycobacteriaceae</taxon>
        <taxon>Mycobacterium</taxon>
    </lineage>
</organism>
<evidence type="ECO:0000256" key="2">
    <source>
        <dbReference type="ARBA" id="ARBA00023012"/>
    </source>
</evidence>
<protein>
    <submittedName>
        <fullName evidence="5">Response regulator</fullName>
    </submittedName>
</protein>
<keyword evidence="1 3" id="KW-0597">Phosphoprotein</keyword>
<dbReference type="Gene3D" id="3.40.50.2300">
    <property type="match status" value="1"/>
</dbReference>
<dbReference type="PANTHER" id="PTHR44591">
    <property type="entry name" value="STRESS RESPONSE REGULATOR PROTEIN 1"/>
    <property type="match status" value="1"/>
</dbReference>
<dbReference type="Proteomes" id="UP001141629">
    <property type="component" value="Unassembled WGS sequence"/>
</dbReference>
<proteinExistence type="predicted"/>
<dbReference type="PROSITE" id="PS50110">
    <property type="entry name" value="RESPONSE_REGULATORY"/>
    <property type="match status" value="1"/>
</dbReference>
<keyword evidence="2" id="KW-0902">Two-component regulatory system</keyword>
<reference evidence="5" key="2">
    <citation type="journal article" date="2022" name="BMC Genomics">
        <title>Comparative genome analysis of mycobacteria focusing on tRNA and non-coding RNA.</title>
        <authorList>
            <person name="Behra P.R.K."/>
            <person name="Pettersson B.M.F."/>
            <person name="Ramesh M."/>
            <person name="Das S."/>
            <person name="Dasgupta S."/>
            <person name="Kirsebom L.A."/>
        </authorList>
    </citation>
    <scope>NUCLEOTIDE SEQUENCE</scope>
    <source>
        <strain evidence="5">DSM 44838</strain>
    </source>
</reference>
<dbReference type="AlphaFoldDB" id="A0A9X2YXZ6"/>
<dbReference type="InterPro" id="IPR011006">
    <property type="entry name" value="CheY-like_superfamily"/>
</dbReference>
<evidence type="ECO:0000256" key="1">
    <source>
        <dbReference type="ARBA" id="ARBA00022553"/>
    </source>
</evidence>
<evidence type="ECO:0000313" key="5">
    <source>
        <dbReference type="EMBL" id="MCV7420224.1"/>
    </source>
</evidence>
<dbReference type="PANTHER" id="PTHR44591:SF14">
    <property type="entry name" value="PROTEIN PILG"/>
    <property type="match status" value="1"/>
</dbReference>
<dbReference type="EMBL" id="JACKVK010000004">
    <property type="protein sequence ID" value="MCV7420224.1"/>
    <property type="molecule type" value="Genomic_DNA"/>
</dbReference>
<feature type="modified residue" description="4-aspartylphosphate" evidence="3">
    <location>
        <position position="52"/>
    </location>
</feature>
<keyword evidence="6" id="KW-1185">Reference proteome</keyword>
<dbReference type="InterPro" id="IPR050595">
    <property type="entry name" value="Bact_response_regulator"/>
</dbReference>
<gene>
    <name evidence="5" type="ORF">H7K45_06705</name>
</gene>
<feature type="domain" description="Response regulatory" evidence="4">
    <location>
        <begin position="2"/>
        <end position="117"/>
    </location>
</feature>
<evidence type="ECO:0000259" key="4">
    <source>
        <dbReference type="PROSITE" id="PS50110"/>
    </source>
</evidence>
<dbReference type="SMART" id="SM00448">
    <property type="entry name" value="REC"/>
    <property type="match status" value="1"/>
</dbReference>
<dbReference type="GO" id="GO:0000160">
    <property type="term" value="P:phosphorelay signal transduction system"/>
    <property type="evidence" value="ECO:0007669"/>
    <property type="project" value="UniProtKB-KW"/>
</dbReference>
<evidence type="ECO:0000256" key="3">
    <source>
        <dbReference type="PROSITE-ProRule" id="PRU00169"/>
    </source>
</evidence>
<sequence>MRCLIVDDSSDFRDAATDMLERAGIDVVGVACTADEAVARYSDLHPDVTLVDVELNGESGFDVVERLHATDGPAPSVILISTHSEQDYAEMIAESSALGFLAKFALSPTAIRRMVGR</sequence>
<comment type="caution">
    <text evidence="5">The sequence shown here is derived from an EMBL/GenBank/DDBJ whole genome shotgun (WGS) entry which is preliminary data.</text>
</comment>
<dbReference type="CDD" id="cd00156">
    <property type="entry name" value="REC"/>
    <property type="match status" value="1"/>
</dbReference>
<dbReference type="InterPro" id="IPR001789">
    <property type="entry name" value="Sig_transdc_resp-reg_receiver"/>
</dbReference>
<dbReference type="SUPFAM" id="SSF52172">
    <property type="entry name" value="CheY-like"/>
    <property type="match status" value="1"/>
</dbReference>
<name>A0A9X2YXZ6_9MYCO</name>
<evidence type="ECO:0000313" key="6">
    <source>
        <dbReference type="Proteomes" id="UP001141629"/>
    </source>
</evidence>